<dbReference type="AlphaFoldDB" id="A0A382L6H8"/>
<reference evidence="1" key="1">
    <citation type="submission" date="2018-05" db="EMBL/GenBank/DDBJ databases">
        <authorList>
            <person name="Lanie J.A."/>
            <person name="Ng W.-L."/>
            <person name="Kazmierczak K.M."/>
            <person name="Andrzejewski T.M."/>
            <person name="Davidsen T.M."/>
            <person name="Wayne K.J."/>
            <person name="Tettelin H."/>
            <person name="Glass J.I."/>
            <person name="Rusch D."/>
            <person name="Podicherti R."/>
            <person name="Tsui H.-C.T."/>
            <person name="Winkler M.E."/>
        </authorList>
    </citation>
    <scope>NUCLEOTIDE SEQUENCE</scope>
</reference>
<evidence type="ECO:0000313" key="1">
    <source>
        <dbReference type="EMBL" id="SVC31405.1"/>
    </source>
</evidence>
<accession>A0A382L6H8</accession>
<proteinExistence type="predicted"/>
<name>A0A382L6H8_9ZZZZ</name>
<protein>
    <submittedName>
        <fullName evidence="1">Uncharacterized protein</fullName>
    </submittedName>
</protein>
<dbReference type="EMBL" id="UINC01084602">
    <property type="protein sequence ID" value="SVC31405.1"/>
    <property type="molecule type" value="Genomic_DNA"/>
</dbReference>
<organism evidence="1">
    <name type="scientific">marine metagenome</name>
    <dbReference type="NCBI Taxonomy" id="408172"/>
    <lineage>
        <taxon>unclassified sequences</taxon>
        <taxon>metagenomes</taxon>
        <taxon>ecological metagenomes</taxon>
    </lineage>
</organism>
<gene>
    <name evidence="1" type="ORF">METZ01_LOCUS284259</name>
</gene>
<sequence length="62" mass="6987">MRDTKHLGKHANKLAEEAKEKALFRTQRKAVEAGAHGTLDYTIKEGVNKNKIADQKILKSKK</sequence>